<sequence length="106" mass="11989">MQIVYGFMVLGNAVIGRGIETESATRSRIENGIDIEIESASGSKSEAKPKLGFVERFVDIFEGLFLEKTVAVDGRTFGFRLDTKYLFSNYTVHQAFPHELFCRKKM</sequence>
<reference evidence="1 2" key="1">
    <citation type="journal article" date="2019" name="Commun. Biol.">
        <title>The bagworm genome reveals a unique fibroin gene that provides high tensile strength.</title>
        <authorList>
            <person name="Kono N."/>
            <person name="Nakamura H."/>
            <person name="Ohtoshi R."/>
            <person name="Tomita M."/>
            <person name="Numata K."/>
            <person name="Arakawa K."/>
        </authorList>
    </citation>
    <scope>NUCLEOTIDE SEQUENCE [LARGE SCALE GENOMIC DNA]</scope>
</reference>
<keyword evidence="2" id="KW-1185">Reference proteome</keyword>
<dbReference type="EMBL" id="BGZK01001326">
    <property type="protein sequence ID" value="GBP77326.1"/>
    <property type="molecule type" value="Genomic_DNA"/>
</dbReference>
<comment type="caution">
    <text evidence="1">The sequence shown here is derived from an EMBL/GenBank/DDBJ whole genome shotgun (WGS) entry which is preliminary data.</text>
</comment>
<gene>
    <name evidence="1" type="ORF">EVAR_38144_1</name>
</gene>
<organism evidence="1 2">
    <name type="scientific">Eumeta variegata</name>
    <name type="common">Bagworm moth</name>
    <name type="synonym">Eumeta japonica</name>
    <dbReference type="NCBI Taxonomy" id="151549"/>
    <lineage>
        <taxon>Eukaryota</taxon>
        <taxon>Metazoa</taxon>
        <taxon>Ecdysozoa</taxon>
        <taxon>Arthropoda</taxon>
        <taxon>Hexapoda</taxon>
        <taxon>Insecta</taxon>
        <taxon>Pterygota</taxon>
        <taxon>Neoptera</taxon>
        <taxon>Endopterygota</taxon>
        <taxon>Lepidoptera</taxon>
        <taxon>Glossata</taxon>
        <taxon>Ditrysia</taxon>
        <taxon>Tineoidea</taxon>
        <taxon>Psychidae</taxon>
        <taxon>Oiketicinae</taxon>
        <taxon>Eumeta</taxon>
    </lineage>
</organism>
<protein>
    <submittedName>
        <fullName evidence="1">Uncharacterized protein</fullName>
    </submittedName>
</protein>
<evidence type="ECO:0000313" key="2">
    <source>
        <dbReference type="Proteomes" id="UP000299102"/>
    </source>
</evidence>
<evidence type="ECO:0000313" key="1">
    <source>
        <dbReference type="EMBL" id="GBP77326.1"/>
    </source>
</evidence>
<proteinExistence type="predicted"/>
<dbReference type="AlphaFoldDB" id="A0A4C1YM91"/>
<dbReference type="Proteomes" id="UP000299102">
    <property type="component" value="Unassembled WGS sequence"/>
</dbReference>
<name>A0A4C1YM91_EUMVA</name>
<accession>A0A4C1YM91</accession>